<protein>
    <submittedName>
        <fullName evidence="2">Uncharacterized protein</fullName>
    </submittedName>
</protein>
<proteinExistence type="predicted"/>
<evidence type="ECO:0000313" key="3">
    <source>
        <dbReference type="Proteomes" id="UP000029120"/>
    </source>
</evidence>
<feature type="compositionally biased region" description="Basic and acidic residues" evidence="1">
    <location>
        <begin position="282"/>
        <end position="297"/>
    </location>
</feature>
<evidence type="ECO:0000313" key="2">
    <source>
        <dbReference type="EMBL" id="KFK27251.1"/>
    </source>
</evidence>
<keyword evidence="3" id="KW-1185">Reference proteome</keyword>
<feature type="compositionally biased region" description="Low complexity" evidence="1">
    <location>
        <begin position="200"/>
        <end position="209"/>
    </location>
</feature>
<organism evidence="2 3">
    <name type="scientific">Arabis alpina</name>
    <name type="common">Alpine rock-cress</name>
    <dbReference type="NCBI Taxonomy" id="50452"/>
    <lineage>
        <taxon>Eukaryota</taxon>
        <taxon>Viridiplantae</taxon>
        <taxon>Streptophyta</taxon>
        <taxon>Embryophyta</taxon>
        <taxon>Tracheophyta</taxon>
        <taxon>Spermatophyta</taxon>
        <taxon>Magnoliopsida</taxon>
        <taxon>eudicotyledons</taxon>
        <taxon>Gunneridae</taxon>
        <taxon>Pentapetalae</taxon>
        <taxon>rosids</taxon>
        <taxon>malvids</taxon>
        <taxon>Brassicales</taxon>
        <taxon>Brassicaceae</taxon>
        <taxon>Arabideae</taxon>
        <taxon>Arabis</taxon>
    </lineage>
</organism>
<evidence type="ECO:0000256" key="1">
    <source>
        <dbReference type="SAM" id="MobiDB-lite"/>
    </source>
</evidence>
<reference evidence="3" key="1">
    <citation type="journal article" date="2015" name="Nat. Plants">
        <title>Genome expansion of Arabis alpina linked with retrotransposition and reduced symmetric DNA methylation.</title>
        <authorList>
            <person name="Willing E.M."/>
            <person name="Rawat V."/>
            <person name="Mandakova T."/>
            <person name="Maumus F."/>
            <person name="James G.V."/>
            <person name="Nordstroem K.J."/>
            <person name="Becker C."/>
            <person name="Warthmann N."/>
            <person name="Chica C."/>
            <person name="Szarzynska B."/>
            <person name="Zytnicki M."/>
            <person name="Albani M.C."/>
            <person name="Kiefer C."/>
            <person name="Bergonzi S."/>
            <person name="Castaings L."/>
            <person name="Mateos J.L."/>
            <person name="Berns M.C."/>
            <person name="Bujdoso N."/>
            <person name="Piofczyk T."/>
            <person name="de Lorenzo L."/>
            <person name="Barrero-Sicilia C."/>
            <person name="Mateos I."/>
            <person name="Piednoel M."/>
            <person name="Hagmann J."/>
            <person name="Chen-Min-Tao R."/>
            <person name="Iglesias-Fernandez R."/>
            <person name="Schuster S.C."/>
            <person name="Alonso-Blanco C."/>
            <person name="Roudier F."/>
            <person name="Carbonero P."/>
            <person name="Paz-Ares J."/>
            <person name="Davis S.J."/>
            <person name="Pecinka A."/>
            <person name="Quesneville H."/>
            <person name="Colot V."/>
            <person name="Lysak M.A."/>
            <person name="Weigel D."/>
            <person name="Coupland G."/>
            <person name="Schneeberger K."/>
        </authorList>
    </citation>
    <scope>NUCLEOTIDE SEQUENCE [LARGE SCALE GENOMIC DNA]</scope>
    <source>
        <strain evidence="3">cv. Pajares</strain>
    </source>
</reference>
<dbReference type="Gramene" id="KFK27251">
    <property type="protein sequence ID" value="KFK27251"/>
    <property type="gene ID" value="AALP_AA8G357600"/>
</dbReference>
<feature type="compositionally biased region" description="Low complexity" evidence="1">
    <location>
        <begin position="244"/>
        <end position="255"/>
    </location>
</feature>
<accession>A0A087GBJ9</accession>
<dbReference type="AlphaFoldDB" id="A0A087GBJ9"/>
<feature type="region of interest" description="Disordered" evidence="1">
    <location>
        <begin position="134"/>
        <end position="297"/>
    </location>
</feature>
<gene>
    <name evidence="2" type="ordered locus">AALP_Aa8g357600</name>
</gene>
<sequence>MTSSGSEDSFEGSLASVDNGFHTKDFKTLLKISRFRSSRAEACRKGEIVAMEEQSVDGIFGFEPDDDRGGVDIDPRFLTSRTEDPTARLVLEDSTSPMRPDVLRVTDVTTGPNITRVPDVSGCHGLMFPPCTDDPSRVTVTEDPLPHLRTEEARGSDVGRGTDLDDPGRHTDVSRTRDPNDLFVYPEGPTRVVTDEEDLASSSRWASSSRRARDPRASFGSFEDGMIPLNDEDPELPFGNAFASSSSSSLDSRASSVERDDEDIVDEVEQTKKAASTQRVKVRPDHSGSTLSKKDSL</sequence>
<name>A0A087GBJ9_ARAAL</name>
<feature type="compositionally biased region" description="Basic and acidic residues" evidence="1">
    <location>
        <begin position="144"/>
        <end position="180"/>
    </location>
</feature>
<dbReference type="Proteomes" id="UP000029120">
    <property type="component" value="Chromosome 8"/>
</dbReference>
<dbReference type="EMBL" id="CM002876">
    <property type="protein sequence ID" value="KFK27251.1"/>
    <property type="molecule type" value="Genomic_DNA"/>
</dbReference>
<feature type="compositionally biased region" description="Acidic residues" evidence="1">
    <location>
        <begin position="259"/>
        <end position="268"/>
    </location>
</feature>